<dbReference type="Gene3D" id="3.40.1440.10">
    <property type="entry name" value="GIY-YIG endonuclease"/>
    <property type="match status" value="1"/>
</dbReference>
<dbReference type="GO" id="GO:0003887">
    <property type="term" value="F:DNA-directed DNA polymerase activity"/>
    <property type="evidence" value="ECO:0007669"/>
    <property type="project" value="UniProtKB-EC"/>
</dbReference>
<dbReference type="CDD" id="cd06127">
    <property type="entry name" value="DEDDh"/>
    <property type="match status" value="1"/>
</dbReference>
<gene>
    <name evidence="2" type="ORF">J2S49_000253</name>
</gene>
<dbReference type="NCBIfam" id="NF005905">
    <property type="entry name" value="PRK07883.1-3"/>
    <property type="match status" value="1"/>
</dbReference>
<dbReference type="InterPro" id="IPR050066">
    <property type="entry name" value="UvrABC_protein_C"/>
</dbReference>
<name>A0ABT9N8Z5_9ACTO</name>
<comment type="caution">
    <text evidence="2">The sequence shown here is derived from an EMBL/GenBank/DDBJ whole genome shotgun (WGS) entry which is preliminary data.</text>
</comment>
<evidence type="ECO:0000313" key="3">
    <source>
        <dbReference type="Proteomes" id="UP001235966"/>
    </source>
</evidence>
<sequence>MNNDSRPGGRLDLASRVAHRKGQRHSDQQLTFDGLGPELIDVTFVVVDLETIGAKAGANSITEIGAVKVRGGEVISDFSTLVNPRAVIPPFITALTGISQAMVATAPGIEEALPAFFAFVGSRTDTVLVAHNARFDVGQLRGAAEAIGYPFPKIATADTLALARKAFTKDEVRNYKLSTLAAFIGAETSPTHRALDDARATVDLLHAILARLGGLGVTHLADLATAADPVPAKRRAKAHLADGLPRSPGVYKFIGPGGDVLYVGTSRNVYSRVRSYFTAAEKRKRIAEMVDIAVGVEAIATATVLEANVLEVRLIDELDPPYNRRSKRSQSRPWVMLTEEPHPRLKVARKITLEQAALALGPFGGERAARATIDVLNDATGLRSCTLKIPADGGLLPCHLAELGKCTAPCIAGDHQTEQREQVCEALSGAIQPVTAMALERVDVLAGSGRFEQAAEYRDRIFSLVRGGRSREQLVPVLAARRICAAHRVRGGWEIIVTDYGRLRGSVFAPDSGSPRAAAQALMERIEPLEAPQHATAHAPLDETQLIARWLWQEGTRLIEVDSDTPLAMRPDGATSIILPERDDGPDLG</sequence>
<proteinExistence type="predicted"/>
<dbReference type="InterPro" id="IPR006054">
    <property type="entry name" value="DnaQ"/>
</dbReference>
<dbReference type="CDD" id="cd10434">
    <property type="entry name" value="GIY-YIG_UvrC_Cho"/>
    <property type="match status" value="1"/>
</dbReference>
<keyword evidence="2" id="KW-0548">Nucleotidyltransferase</keyword>
<dbReference type="NCBIfam" id="NF005907">
    <property type="entry name" value="PRK07883.1-5"/>
    <property type="match status" value="1"/>
</dbReference>
<protein>
    <submittedName>
        <fullName evidence="2">DNA polymerase-3 subunit epsilon</fullName>
        <ecNumber evidence="2">2.7.7.7</ecNumber>
    </submittedName>
</protein>
<dbReference type="NCBIfam" id="TIGR00573">
    <property type="entry name" value="dnaq"/>
    <property type="match status" value="1"/>
</dbReference>
<dbReference type="PANTHER" id="PTHR30562:SF1">
    <property type="entry name" value="UVRABC SYSTEM PROTEIN C"/>
    <property type="match status" value="1"/>
</dbReference>
<feature type="domain" description="GIY-YIG" evidence="1">
    <location>
        <begin position="246"/>
        <end position="324"/>
    </location>
</feature>
<dbReference type="RefSeq" id="WP_278057576.1">
    <property type="nucleotide sequence ID" value="NZ_CP121247.1"/>
</dbReference>
<dbReference type="PANTHER" id="PTHR30562">
    <property type="entry name" value="UVRC/OXIDOREDUCTASE"/>
    <property type="match status" value="1"/>
</dbReference>
<evidence type="ECO:0000259" key="1">
    <source>
        <dbReference type="PROSITE" id="PS50164"/>
    </source>
</evidence>
<dbReference type="SUPFAM" id="SSF82771">
    <property type="entry name" value="GIY-YIG endonuclease"/>
    <property type="match status" value="1"/>
</dbReference>
<dbReference type="EC" id="2.7.7.7" evidence="2"/>
<dbReference type="InterPro" id="IPR036397">
    <property type="entry name" value="RNaseH_sf"/>
</dbReference>
<dbReference type="Gene3D" id="3.30.420.10">
    <property type="entry name" value="Ribonuclease H-like superfamily/Ribonuclease H"/>
    <property type="match status" value="1"/>
</dbReference>
<dbReference type="Pfam" id="PF00929">
    <property type="entry name" value="RNase_T"/>
    <property type="match status" value="1"/>
</dbReference>
<dbReference type="SMART" id="SM00479">
    <property type="entry name" value="EXOIII"/>
    <property type="match status" value="1"/>
</dbReference>
<dbReference type="PROSITE" id="PS50164">
    <property type="entry name" value="GIY_YIG"/>
    <property type="match status" value="1"/>
</dbReference>
<dbReference type="InterPro" id="IPR013520">
    <property type="entry name" value="Ribonucl_H"/>
</dbReference>
<accession>A0ABT9N8Z5</accession>
<dbReference type="SMART" id="SM00465">
    <property type="entry name" value="GIYc"/>
    <property type="match status" value="1"/>
</dbReference>
<organism evidence="2 3">
    <name type="scientific">Arcanobacterium wilhelmae</name>
    <dbReference type="NCBI Taxonomy" id="1803177"/>
    <lineage>
        <taxon>Bacteria</taxon>
        <taxon>Bacillati</taxon>
        <taxon>Actinomycetota</taxon>
        <taxon>Actinomycetes</taxon>
        <taxon>Actinomycetales</taxon>
        <taxon>Actinomycetaceae</taxon>
        <taxon>Arcanobacterium</taxon>
    </lineage>
</organism>
<evidence type="ECO:0000313" key="2">
    <source>
        <dbReference type="EMBL" id="MDP9800177.1"/>
    </source>
</evidence>
<dbReference type="InterPro" id="IPR012337">
    <property type="entry name" value="RNaseH-like_sf"/>
</dbReference>
<keyword evidence="2" id="KW-0808">Transferase</keyword>
<dbReference type="InterPro" id="IPR000305">
    <property type="entry name" value="GIY-YIG_endonuc"/>
</dbReference>
<reference evidence="2 3" key="1">
    <citation type="submission" date="2023-07" db="EMBL/GenBank/DDBJ databases">
        <title>Sequencing the genomes of 1000 actinobacteria strains.</title>
        <authorList>
            <person name="Klenk H.-P."/>
        </authorList>
    </citation>
    <scope>NUCLEOTIDE SEQUENCE [LARGE SCALE GENOMIC DNA]</scope>
    <source>
        <strain evidence="2 3">DSM 102162</strain>
    </source>
</reference>
<keyword evidence="3" id="KW-1185">Reference proteome</keyword>
<dbReference type="EMBL" id="JAUSQW010000001">
    <property type="protein sequence ID" value="MDP9800177.1"/>
    <property type="molecule type" value="Genomic_DNA"/>
</dbReference>
<dbReference type="InterPro" id="IPR047296">
    <property type="entry name" value="GIY-YIG_UvrC_Cho"/>
</dbReference>
<dbReference type="InterPro" id="IPR035901">
    <property type="entry name" value="GIY-YIG_endonuc_sf"/>
</dbReference>
<dbReference type="SUPFAM" id="SSF53098">
    <property type="entry name" value="Ribonuclease H-like"/>
    <property type="match status" value="1"/>
</dbReference>
<dbReference type="Proteomes" id="UP001235966">
    <property type="component" value="Unassembled WGS sequence"/>
</dbReference>